<proteinExistence type="predicted"/>
<dbReference type="Proteomes" id="UP001500920">
    <property type="component" value="Unassembled WGS sequence"/>
</dbReference>
<comment type="caution">
    <text evidence="1">The sequence shown here is derived from an EMBL/GenBank/DDBJ whole genome shotgun (WGS) entry which is preliminary data.</text>
</comment>
<accession>A0ABP7ET40</accession>
<reference evidence="2" key="1">
    <citation type="journal article" date="2019" name="Int. J. Syst. Evol. Microbiol.">
        <title>The Global Catalogue of Microorganisms (GCM) 10K type strain sequencing project: providing services to taxonomists for standard genome sequencing and annotation.</title>
        <authorList>
            <consortium name="The Broad Institute Genomics Platform"/>
            <consortium name="The Broad Institute Genome Sequencing Center for Infectious Disease"/>
            <person name="Wu L."/>
            <person name="Ma J."/>
        </authorList>
    </citation>
    <scope>NUCLEOTIDE SEQUENCE [LARGE SCALE GENOMIC DNA]</scope>
    <source>
        <strain evidence="2">JCM 16981</strain>
    </source>
</reference>
<sequence>MKISELQNIFTGLSQLAAKEFPVKTSLKIQRNYQKVQDALKPSEEVNKKLVEQYKESDDGQGGVTLKAETAPEFHRKRAELMDENVEVELESIGTEEIEQVAEGTIKTQTLILLDEIIKEEK</sequence>
<name>A0ABP7ET40_9STAP</name>
<evidence type="ECO:0000313" key="2">
    <source>
        <dbReference type="Proteomes" id="UP001500920"/>
    </source>
</evidence>
<dbReference type="EMBL" id="BAABCK010000021">
    <property type="protein sequence ID" value="GAA3723240.1"/>
    <property type="molecule type" value="Genomic_DNA"/>
</dbReference>
<protein>
    <submittedName>
        <fullName evidence="1">Uncharacterized protein</fullName>
    </submittedName>
</protein>
<organism evidence="1 2">
    <name type="scientific">Salinicoccus jeotgali</name>
    <dbReference type="NCBI Taxonomy" id="381634"/>
    <lineage>
        <taxon>Bacteria</taxon>
        <taxon>Bacillati</taxon>
        <taxon>Bacillota</taxon>
        <taxon>Bacilli</taxon>
        <taxon>Bacillales</taxon>
        <taxon>Staphylococcaceae</taxon>
        <taxon>Salinicoccus</taxon>
    </lineage>
</organism>
<dbReference type="RefSeq" id="WP_344702354.1">
    <property type="nucleotide sequence ID" value="NZ_BAABCK010000021.1"/>
</dbReference>
<evidence type="ECO:0000313" key="1">
    <source>
        <dbReference type="EMBL" id="GAA3723240.1"/>
    </source>
</evidence>
<keyword evidence="2" id="KW-1185">Reference proteome</keyword>
<gene>
    <name evidence="1" type="ORF">GCM10022378_11700</name>
</gene>